<gene>
    <name evidence="2" type="ORF">BHF71_06240</name>
</gene>
<dbReference type="STRING" id="337097.BHF71_06240"/>
<evidence type="ECO:0000313" key="3">
    <source>
        <dbReference type="Proteomes" id="UP000243739"/>
    </source>
</evidence>
<dbReference type="SUPFAM" id="SSF53850">
    <property type="entry name" value="Periplasmic binding protein-like II"/>
    <property type="match status" value="1"/>
</dbReference>
<reference evidence="2 3" key="1">
    <citation type="submission" date="2016-09" db="EMBL/GenBank/DDBJ databases">
        <title>Draft genome sequence for the type strain of Vulcanibacillus modesticaldus BR, a strictly anaerobic, moderately thermophilic, and nitrate-reducing bacterium from deep sea-hydrothermal vents of the Mid-Atlantic Ridge.</title>
        <authorList>
            <person name="Abin C.A."/>
            <person name="Hollibaugh J.T."/>
        </authorList>
    </citation>
    <scope>NUCLEOTIDE SEQUENCE [LARGE SCALE GENOMIC DNA]</scope>
    <source>
        <strain evidence="2 3">BR</strain>
    </source>
</reference>
<dbReference type="EMBL" id="MIJF01000007">
    <property type="protein sequence ID" value="OEG00121.1"/>
    <property type="molecule type" value="Genomic_DNA"/>
</dbReference>
<name>A0A1D2YWJ1_9BACI</name>
<dbReference type="InterPro" id="IPR050490">
    <property type="entry name" value="Bact_solute-bd_prot1"/>
</dbReference>
<comment type="caution">
    <text evidence="2">The sequence shown here is derived from an EMBL/GenBank/DDBJ whole genome shotgun (WGS) entry which is preliminary data.</text>
</comment>
<sequence length="416" mass="47121">MKSFRKFFTVFFAIMIIATIALTGCSSTNDENQVNNEEQPKETKTLKVAFGMGETEWELFRNEILPAFEQETGIKIEAIELKQEDLINSLTAQVESGNITIDMFAQDVNSLSSLVTRDLVEDLSAYKDRIPETVIPGMMEVSEFDGKLLFLPYRPNVEITFYNEAKFNEYGLEVPKTWDELLEVAKALKEKTGQGRVAIKANLQGDNILHMFDFIKAAGGDPYVLNDEGSIKAFEFMQELYPYLSEQSTTANWDTMNKYLEKDSVYLGANWPFYIPQFYKNGKEEIKAYSGWSGPVKESHALGGEVIGIPKGSKKVEEAIKFAEYLMSKPVQELLVSELAWPAVRSDAYGLVKGYQKPYFEAIKNALNYAEPRGNKPYWSDAEKIYLDAFQKAVINGEDVKTVLNEAAKKLEELKK</sequence>
<dbReference type="PANTHER" id="PTHR43649">
    <property type="entry name" value="ARABINOSE-BINDING PROTEIN-RELATED"/>
    <property type="match status" value="1"/>
</dbReference>
<proteinExistence type="predicted"/>
<feature type="signal peptide" evidence="1">
    <location>
        <begin position="1"/>
        <end position="23"/>
    </location>
</feature>
<keyword evidence="3" id="KW-1185">Reference proteome</keyword>
<evidence type="ECO:0000313" key="2">
    <source>
        <dbReference type="EMBL" id="OEG00121.1"/>
    </source>
</evidence>
<dbReference type="Proteomes" id="UP000243739">
    <property type="component" value="Unassembled WGS sequence"/>
</dbReference>
<dbReference type="Pfam" id="PF13416">
    <property type="entry name" value="SBP_bac_8"/>
    <property type="match status" value="1"/>
</dbReference>
<dbReference type="OrthoDB" id="9808332at2"/>
<feature type="chain" id="PRO_5038336882" evidence="1">
    <location>
        <begin position="24"/>
        <end position="416"/>
    </location>
</feature>
<evidence type="ECO:0000256" key="1">
    <source>
        <dbReference type="SAM" id="SignalP"/>
    </source>
</evidence>
<dbReference type="AlphaFoldDB" id="A0A1D2YWJ1"/>
<dbReference type="RefSeq" id="WP_069656015.1">
    <property type="nucleotide sequence ID" value="NZ_MIJF01000007.1"/>
</dbReference>
<accession>A0A1D2YWJ1</accession>
<keyword evidence="1" id="KW-0732">Signal</keyword>
<dbReference type="Gene3D" id="3.40.190.10">
    <property type="entry name" value="Periplasmic binding protein-like II"/>
    <property type="match status" value="1"/>
</dbReference>
<organism evidence="2 3">
    <name type="scientific">Vulcanibacillus modesticaldus</name>
    <dbReference type="NCBI Taxonomy" id="337097"/>
    <lineage>
        <taxon>Bacteria</taxon>
        <taxon>Bacillati</taxon>
        <taxon>Bacillota</taxon>
        <taxon>Bacilli</taxon>
        <taxon>Bacillales</taxon>
        <taxon>Bacillaceae</taxon>
        <taxon>Vulcanibacillus</taxon>
    </lineage>
</organism>
<protein>
    <submittedName>
        <fullName evidence="2">Sugar ABC transporter substrate-binding protein</fullName>
    </submittedName>
</protein>
<dbReference type="PROSITE" id="PS51257">
    <property type="entry name" value="PROKAR_LIPOPROTEIN"/>
    <property type="match status" value="1"/>
</dbReference>
<dbReference type="InterPro" id="IPR006059">
    <property type="entry name" value="SBP"/>
</dbReference>
<dbReference type="PANTHER" id="PTHR43649:SF12">
    <property type="entry name" value="DIACETYLCHITOBIOSE BINDING PROTEIN DASA"/>
    <property type="match status" value="1"/>
</dbReference>